<comment type="caution">
    <text evidence="1">The sequence shown here is derived from an EMBL/GenBank/DDBJ whole genome shotgun (WGS) entry which is preliminary data.</text>
</comment>
<gene>
    <name evidence="1" type="ORF">DERYTH_LOCUS7506</name>
</gene>
<name>A0A9N9CFE5_9GLOM</name>
<organism evidence="1 2">
    <name type="scientific">Dentiscutata erythropus</name>
    <dbReference type="NCBI Taxonomy" id="1348616"/>
    <lineage>
        <taxon>Eukaryota</taxon>
        <taxon>Fungi</taxon>
        <taxon>Fungi incertae sedis</taxon>
        <taxon>Mucoromycota</taxon>
        <taxon>Glomeromycotina</taxon>
        <taxon>Glomeromycetes</taxon>
        <taxon>Diversisporales</taxon>
        <taxon>Gigasporaceae</taxon>
        <taxon>Dentiscutata</taxon>
    </lineage>
</organism>
<dbReference type="AlphaFoldDB" id="A0A9N9CFE5"/>
<protein>
    <submittedName>
        <fullName evidence="1">11897_t:CDS:1</fullName>
    </submittedName>
</protein>
<dbReference type="EMBL" id="CAJVPY010003671">
    <property type="protein sequence ID" value="CAG8598162.1"/>
    <property type="molecule type" value="Genomic_DNA"/>
</dbReference>
<dbReference type="Proteomes" id="UP000789405">
    <property type="component" value="Unassembled WGS sequence"/>
</dbReference>
<evidence type="ECO:0000313" key="2">
    <source>
        <dbReference type="Proteomes" id="UP000789405"/>
    </source>
</evidence>
<dbReference type="OrthoDB" id="10370160at2759"/>
<evidence type="ECO:0000313" key="1">
    <source>
        <dbReference type="EMBL" id="CAG8598162.1"/>
    </source>
</evidence>
<proteinExistence type="predicted"/>
<sequence>MAENKEIIPEKEFEIESEIYNDDSKTNQEEKFVLKGGLENNPDLETQEIFDDILYPDNEKRERRACELQDDIKLYVNNLIEKGEMLNSIFENLKQKLDLIEDELNFSELKEEITIPIYQEYNFSISKIIKYVFDIEVFSKVTNHAYKFILMKRKDVKIPFDNFGFSWTSEVFERIQTISLGLDGGFGLFDLMIGAISGTMKRNKLQKFIWECLQPRIELKHDVMVLDLLIFEFQGFIGGLDYIRTRKLTKEELREIFKLSEQRCVEKVKEINYSKAKEILKQIDEQRGSWKNKEIIYENESEYVGDTKIKEKFVLKGGLEDVETMMGVFEPIFYPDNQNRLKRVNKLANDIRTFSVELVDKKDKLDFELGRLKEILEKIGNDLKFFKLKEEITVPIYEEYNFTIPIVIKYIIESLIVLKQMFFELVTDEIKALVNGLNYVRTRNPTKEEIENMFEEIKVRCDEKIKEIDDGNKVNEALEKLDKGRESWVVEN</sequence>
<accession>A0A9N9CFE5</accession>
<reference evidence="1" key="1">
    <citation type="submission" date="2021-06" db="EMBL/GenBank/DDBJ databases">
        <authorList>
            <person name="Kallberg Y."/>
            <person name="Tangrot J."/>
            <person name="Rosling A."/>
        </authorList>
    </citation>
    <scope>NUCLEOTIDE SEQUENCE</scope>
    <source>
        <strain evidence="1">MA453B</strain>
    </source>
</reference>
<keyword evidence="2" id="KW-1185">Reference proteome</keyword>